<dbReference type="AlphaFoldDB" id="A0A951PRU3"/>
<evidence type="ECO:0000313" key="2">
    <source>
        <dbReference type="Proteomes" id="UP000753908"/>
    </source>
</evidence>
<comment type="caution">
    <text evidence="1">The sequence shown here is derived from an EMBL/GenBank/DDBJ whole genome shotgun (WGS) entry which is preliminary data.</text>
</comment>
<accession>A0A951PRU3</accession>
<reference evidence="1" key="1">
    <citation type="submission" date="2021-05" db="EMBL/GenBank/DDBJ databases">
        <authorList>
            <person name="Pietrasiak N."/>
            <person name="Ward R."/>
            <person name="Stajich J.E."/>
            <person name="Kurbessoian T."/>
        </authorList>
    </citation>
    <scope>NUCLEOTIDE SEQUENCE</scope>
    <source>
        <strain evidence="1">CPER-KK1</strain>
    </source>
</reference>
<evidence type="ECO:0000313" key="1">
    <source>
        <dbReference type="EMBL" id="MBW4549130.1"/>
    </source>
</evidence>
<dbReference type="EMBL" id="JAHHIF010000083">
    <property type="protein sequence ID" value="MBW4549130.1"/>
    <property type="molecule type" value="Genomic_DNA"/>
</dbReference>
<organism evidence="1 2">
    <name type="scientific">Symplocastrum torsivum CPER-KK1</name>
    <dbReference type="NCBI Taxonomy" id="450513"/>
    <lineage>
        <taxon>Bacteria</taxon>
        <taxon>Bacillati</taxon>
        <taxon>Cyanobacteriota</taxon>
        <taxon>Cyanophyceae</taxon>
        <taxon>Oscillatoriophycideae</taxon>
        <taxon>Oscillatoriales</taxon>
        <taxon>Microcoleaceae</taxon>
        <taxon>Symplocastrum</taxon>
    </lineage>
</organism>
<name>A0A951PRU3_9CYAN</name>
<protein>
    <submittedName>
        <fullName evidence="1">Uncharacterized protein</fullName>
    </submittedName>
</protein>
<sequence>MSVLSSDRTGSITNSGEILIGNDNPWYVQAQSGLTFVGRWCGTKYGLAIAYIYGKD</sequence>
<reference evidence="1" key="2">
    <citation type="journal article" date="2022" name="Microbiol. Resour. Announc.">
        <title>Metagenome Sequencing to Explore Phylogenomics of Terrestrial Cyanobacteria.</title>
        <authorList>
            <person name="Ward R.D."/>
            <person name="Stajich J.E."/>
            <person name="Johansen J.R."/>
            <person name="Huntemann M."/>
            <person name="Clum A."/>
            <person name="Foster B."/>
            <person name="Foster B."/>
            <person name="Roux S."/>
            <person name="Palaniappan K."/>
            <person name="Varghese N."/>
            <person name="Mukherjee S."/>
            <person name="Reddy T.B.K."/>
            <person name="Daum C."/>
            <person name="Copeland A."/>
            <person name="Chen I.A."/>
            <person name="Ivanova N.N."/>
            <person name="Kyrpides N.C."/>
            <person name="Shapiro N."/>
            <person name="Eloe-Fadrosh E.A."/>
            <person name="Pietrasiak N."/>
        </authorList>
    </citation>
    <scope>NUCLEOTIDE SEQUENCE</scope>
    <source>
        <strain evidence="1">CPER-KK1</strain>
    </source>
</reference>
<gene>
    <name evidence="1" type="ORF">KME25_32705</name>
</gene>
<dbReference type="Proteomes" id="UP000753908">
    <property type="component" value="Unassembled WGS sequence"/>
</dbReference>
<proteinExistence type="predicted"/>